<dbReference type="HAMAP" id="MF_01121">
    <property type="entry name" value="Sirtuin_ClassIII"/>
    <property type="match status" value="1"/>
</dbReference>
<keyword evidence="2 3" id="KW-0520">NAD</keyword>
<feature type="active site" description="Proton acceptor" evidence="3 4">
    <location>
        <position position="105"/>
    </location>
</feature>
<feature type="binding site" evidence="3 4">
    <location>
        <position position="134"/>
    </location>
    <ligand>
        <name>Zn(2+)</name>
        <dbReference type="ChEBI" id="CHEBI:29105"/>
    </ligand>
</feature>
<comment type="catalytic activity">
    <reaction evidence="3">
        <text>N(6)-succinyl-L-lysyl-[protein] + NAD(+) + H2O = 2''-O-succinyl-ADP-D-ribose + nicotinamide + L-lysyl-[protein]</text>
        <dbReference type="Rhea" id="RHEA:47668"/>
        <dbReference type="Rhea" id="RHEA-COMP:9752"/>
        <dbReference type="Rhea" id="RHEA-COMP:11877"/>
        <dbReference type="ChEBI" id="CHEBI:15377"/>
        <dbReference type="ChEBI" id="CHEBI:17154"/>
        <dbReference type="ChEBI" id="CHEBI:29969"/>
        <dbReference type="ChEBI" id="CHEBI:57540"/>
        <dbReference type="ChEBI" id="CHEBI:87830"/>
        <dbReference type="ChEBI" id="CHEBI:87832"/>
    </reaction>
</comment>
<comment type="domain">
    <text evidence="3">2 residues (Tyr-52 and Arg-55) present in a large hydrophobic pocket are probably involved in substrate specificity. They are important for desuccinylation activity, but dispensable for deacetylation activity.</text>
</comment>
<dbReference type="InterPro" id="IPR027546">
    <property type="entry name" value="Sirtuin_class_III"/>
</dbReference>
<dbReference type="EC" id="2.3.1.286" evidence="3"/>
<evidence type="ECO:0000259" key="5">
    <source>
        <dbReference type="PROSITE" id="PS50305"/>
    </source>
</evidence>
<feature type="binding site" evidence="3 4">
    <location>
        <position position="137"/>
    </location>
    <ligand>
        <name>Zn(2+)</name>
        <dbReference type="ChEBI" id="CHEBI:29105"/>
    </ligand>
</feature>
<keyword evidence="1" id="KW-0808">Transferase</keyword>
<dbReference type="GO" id="GO:0017136">
    <property type="term" value="F:histone deacetylase activity, NAD-dependent"/>
    <property type="evidence" value="ECO:0007669"/>
    <property type="project" value="TreeGrafter"/>
</dbReference>
<feature type="binding site" evidence="3">
    <location>
        <position position="55"/>
    </location>
    <ligand>
        <name>substrate</name>
    </ligand>
</feature>
<reference evidence="6" key="1">
    <citation type="journal article" date="2020" name="mSystems">
        <title>Genome- and Community-Level Interaction Insights into Carbon Utilization and Element Cycling Functions of Hydrothermarchaeota in Hydrothermal Sediment.</title>
        <authorList>
            <person name="Zhou Z."/>
            <person name="Liu Y."/>
            <person name="Xu W."/>
            <person name="Pan J."/>
            <person name="Luo Z.H."/>
            <person name="Li M."/>
        </authorList>
    </citation>
    <scope>NUCLEOTIDE SEQUENCE [LARGE SCALE GENOMIC DNA]</scope>
    <source>
        <strain evidence="6">SpSt-132</strain>
    </source>
</reference>
<dbReference type="PANTHER" id="PTHR11085:SF4">
    <property type="entry name" value="NAD-DEPENDENT PROTEIN DEACYLASE"/>
    <property type="match status" value="1"/>
</dbReference>
<dbReference type="InterPro" id="IPR026590">
    <property type="entry name" value="Ssirtuin_cat_dom"/>
</dbReference>
<feature type="binding site" evidence="3">
    <location>
        <position position="218"/>
    </location>
    <ligand>
        <name>NAD(+)</name>
        <dbReference type="ChEBI" id="CHEBI:57540"/>
    </ligand>
</feature>
<keyword evidence="3 4" id="KW-0479">Metal-binding</keyword>
<accession>A0A7C2ZJ24</accession>
<comment type="caution">
    <text evidence="6">The sequence shown here is derived from an EMBL/GenBank/DDBJ whole genome shotgun (WGS) entry which is preliminary data.</text>
</comment>
<feature type="binding site" evidence="3">
    <location>
        <begin position="8"/>
        <end position="27"/>
    </location>
    <ligand>
        <name>NAD(+)</name>
        <dbReference type="ChEBI" id="CHEBI:57540"/>
    </ligand>
</feature>
<comment type="similarity">
    <text evidence="3">Belongs to the sirtuin family. Class III subfamily.</text>
</comment>
<dbReference type="Gene3D" id="3.40.50.1220">
    <property type="entry name" value="TPP-binding domain"/>
    <property type="match status" value="1"/>
</dbReference>
<name>A0A7C2ZJ24_9AQUI</name>
<evidence type="ECO:0000256" key="1">
    <source>
        <dbReference type="ARBA" id="ARBA00022679"/>
    </source>
</evidence>
<proteinExistence type="inferred from homology"/>
<feature type="binding site" evidence="3">
    <location>
        <begin position="200"/>
        <end position="202"/>
    </location>
    <ligand>
        <name>NAD(+)</name>
        <dbReference type="ChEBI" id="CHEBI:57540"/>
    </ligand>
</feature>
<evidence type="ECO:0000256" key="2">
    <source>
        <dbReference type="ARBA" id="ARBA00023027"/>
    </source>
</evidence>
<keyword evidence="3 4" id="KW-0862">Zinc</keyword>
<dbReference type="SUPFAM" id="SSF52467">
    <property type="entry name" value="DHS-like NAD/FAD-binding domain"/>
    <property type="match status" value="1"/>
</dbReference>
<dbReference type="InterPro" id="IPR003000">
    <property type="entry name" value="Sirtuin"/>
</dbReference>
<comment type="function">
    <text evidence="3">NAD-dependent lysine deacetylase and desuccinylase that specifically removes acetyl and succinyl groups on target proteins. Modulates the activities of several proteins which are inactive in their acylated form.</text>
</comment>
<dbReference type="GO" id="GO:0008270">
    <property type="term" value="F:zinc ion binding"/>
    <property type="evidence" value="ECO:0007669"/>
    <property type="project" value="UniProtKB-UniRule"/>
</dbReference>
<dbReference type="PANTHER" id="PTHR11085">
    <property type="entry name" value="NAD-DEPENDENT PROTEIN DEACYLASE SIRTUIN-5, MITOCHONDRIAL-RELATED"/>
    <property type="match status" value="1"/>
</dbReference>
<dbReference type="GO" id="GO:0005737">
    <property type="term" value="C:cytoplasm"/>
    <property type="evidence" value="ECO:0007669"/>
    <property type="project" value="UniProtKB-SubCell"/>
</dbReference>
<dbReference type="Pfam" id="PF02146">
    <property type="entry name" value="SIR2"/>
    <property type="match status" value="1"/>
</dbReference>
<evidence type="ECO:0000313" key="6">
    <source>
        <dbReference type="EMBL" id="HEW45065.1"/>
    </source>
</evidence>
<comment type="cofactor">
    <cofactor evidence="3">
        <name>Zn(2+)</name>
        <dbReference type="ChEBI" id="CHEBI:29105"/>
    </cofactor>
    <text evidence="3">Binds 1 zinc ion per subunit.</text>
</comment>
<dbReference type="Gene3D" id="3.30.1600.10">
    <property type="entry name" value="SIR2/SIRT2 'Small Domain"/>
    <property type="match status" value="1"/>
</dbReference>
<organism evidence="6">
    <name type="scientific">Hydrogenobacter sp</name>
    <dbReference type="NCBI Taxonomy" id="2152829"/>
    <lineage>
        <taxon>Bacteria</taxon>
        <taxon>Pseudomonadati</taxon>
        <taxon>Aquificota</taxon>
        <taxon>Aquificia</taxon>
        <taxon>Aquificales</taxon>
        <taxon>Aquificaceae</taxon>
        <taxon>Hydrogenobacter</taxon>
    </lineage>
</organism>
<dbReference type="CDD" id="cd01412">
    <property type="entry name" value="SIRT5_Af1_CobB"/>
    <property type="match status" value="1"/>
</dbReference>
<evidence type="ECO:0000256" key="4">
    <source>
        <dbReference type="PROSITE-ProRule" id="PRU00236"/>
    </source>
</evidence>
<dbReference type="PROSITE" id="PS50305">
    <property type="entry name" value="SIRTUIN"/>
    <property type="match status" value="1"/>
</dbReference>
<feature type="binding site" evidence="3">
    <location>
        <position position="52"/>
    </location>
    <ligand>
        <name>substrate</name>
    </ligand>
</feature>
<comment type="catalytic activity">
    <reaction evidence="3">
        <text>N(6)-acetyl-L-lysyl-[protein] + NAD(+) + H2O = 2''-O-acetyl-ADP-D-ribose + nicotinamide + L-lysyl-[protein]</text>
        <dbReference type="Rhea" id="RHEA:43636"/>
        <dbReference type="Rhea" id="RHEA-COMP:9752"/>
        <dbReference type="Rhea" id="RHEA-COMP:10731"/>
        <dbReference type="ChEBI" id="CHEBI:15377"/>
        <dbReference type="ChEBI" id="CHEBI:17154"/>
        <dbReference type="ChEBI" id="CHEBI:29969"/>
        <dbReference type="ChEBI" id="CHEBI:57540"/>
        <dbReference type="ChEBI" id="CHEBI:61930"/>
        <dbReference type="ChEBI" id="CHEBI:83767"/>
        <dbReference type="EC" id="2.3.1.286"/>
    </reaction>
</comment>
<feature type="binding site" evidence="3">
    <location>
        <begin position="174"/>
        <end position="176"/>
    </location>
    <ligand>
        <name>NAD(+)</name>
        <dbReference type="ChEBI" id="CHEBI:57540"/>
    </ligand>
</feature>
<sequence>MKVAVLTGAGISAESGIPTFRGKDGLWKNFRAEELATPEAFKRNPALVWEWYLWRRSIIEKAEPNKGHKALVELENILGDNFLLITQNVDGLHQKAGSKRLVELHGSIWRVRCLSCGANYHDYNTCYEKLPPSCEECGGLIRPDVVWFGEGLPEKALNMAFQWTMSCDVFVSIGTSGVVYPAAELPFLAKRHGAKVIEINPETTPISSIADVIIREPATTGVPKLLEVL</sequence>
<feature type="binding site" evidence="3 4">
    <location>
        <position position="113"/>
    </location>
    <ligand>
        <name>Zn(2+)</name>
        <dbReference type="ChEBI" id="CHEBI:29105"/>
    </ligand>
</feature>
<evidence type="ECO:0000256" key="3">
    <source>
        <dbReference type="HAMAP-Rule" id="MF_01121"/>
    </source>
</evidence>
<dbReference type="InterPro" id="IPR029035">
    <property type="entry name" value="DHS-like_NAD/FAD-binding_dom"/>
</dbReference>
<dbReference type="NCBIfam" id="NF001753">
    <property type="entry name" value="PRK00481.1-3"/>
    <property type="match status" value="1"/>
</dbReference>
<dbReference type="InterPro" id="IPR050134">
    <property type="entry name" value="NAD-dep_sirtuin_deacylases"/>
</dbReference>
<feature type="binding site" evidence="3">
    <location>
        <begin position="87"/>
        <end position="90"/>
    </location>
    <ligand>
        <name>NAD(+)</name>
        <dbReference type="ChEBI" id="CHEBI:57540"/>
    </ligand>
</feature>
<dbReference type="GO" id="GO:0070403">
    <property type="term" value="F:NAD+ binding"/>
    <property type="evidence" value="ECO:0007669"/>
    <property type="project" value="UniProtKB-UniRule"/>
</dbReference>
<feature type="binding site" evidence="3 4">
    <location>
        <position position="116"/>
    </location>
    <ligand>
        <name>Zn(2+)</name>
        <dbReference type="ChEBI" id="CHEBI:29105"/>
    </ligand>
</feature>
<dbReference type="EMBL" id="DSFP01000002">
    <property type="protein sequence ID" value="HEW45065.1"/>
    <property type="molecule type" value="Genomic_DNA"/>
</dbReference>
<comment type="subcellular location">
    <subcellularLocation>
        <location evidence="3">Cytoplasm</location>
    </subcellularLocation>
</comment>
<dbReference type="GO" id="GO:0036055">
    <property type="term" value="F:protein-succinyllysine desuccinylase activity"/>
    <property type="evidence" value="ECO:0007669"/>
    <property type="project" value="UniProtKB-UniRule"/>
</dbReference>
<dbReference type="AlphaFoldDB" id="A0A7C2ZJ24"/>
<protein>
    <recommendedName>
        <fullName evidence="3">NAD-dependent protein deacylase</fullName>
        <ecNumber evidence="3">2.3.1.286</ecNumber>
    </recommendedName>
    <alternativeName>
        <fullName evidence="3">Regulatory protein SIR2 homolog</fullName>
    </alternativeName>
</protein>
<gene>
    <name evidence="3" type="primary">cobB</name>
    <name evidence="6" type="ORF">ENO47_00080</name>
</gene>
<feature type="domain" description="Deacetylase sirtuin-type" evidence="5">
    <location>
        <begin position="1"/>
        <end position="229"/>
    </location>
</feature>
<dbReference type="InterPro" id="IPR026591">
    <property type="entry name" value="Sirtuin_cat_small_dom_sf"/>
</dbReference>
<keyword evidence="3" id="KW-0963">Cytoplasm</keyword>
<dbReference type="GO" id="GO:0036054">
    <property type="term" value="F:protein-malonyllysine demalonylase activity"/>
    <property type="evidence" value="ECO:0007669"/>
    <property type="project" value="InterPro"/>
</dbReference>